<evidence type="ECO:0000256" key="8">
    <source>
        <dbReference type="ARBA" id="ARBA00023136"/>
    </source>
</evidence>
<evidence type="ECO:0000256" key="5">
    <source>
        <dbReference type="ARBA" id="ARBA00022989"/>
    </source>
</evidence>
<keyword evidence="6" id="KW-0915">Sodium</keyword>
<evidence type="ECO:0000256" key="6">
    <source>
        <dbReference type="ARBA" id="ARBA00023053"/>
    </source>
</evidence>
<keyword evidence="2 12" id="KW-0813">Transport</keyword>
<evidence type="ECO:0000256" key="12">
    <source>
        <dbReference type="RuleBase" id="RU000679"/>
    </source>
</evidence>
<keyword evidence="10 12" id="KW-0739">Sodium transport</keyword>
<dbReference type="PANTHER" id="PTHR11690">
    <property type="entry name" value="AMILORIDE-SENSITIVE SODIUM CHANNEL-RELATED"/>
    <property type="match status" value="1"/>
</dbReference>
<name>A0AAV4JXS2_9GAST</name>
<evidence type="ECO:0000313" key="14">
    <source>
        <dbReference type="Proteomes" id="UP000762676"/>
    </source>
</evidence>
<feature type="non-terminal residue" evidence="13">
    <location>
        <position position="1"/>
    </location>
</feature>
<keyword evidence="14" id="KW-1185">Reference proteome</keyword>
<dbReference type="Proteomes" id="UP000762676">
    <property type="component" value="Unassembled WGS sequence"/>
</dbReference>
<evidence type="ECO:0000256" key="4">
    <source>
        <dbReference type="ARBA" id="ARBA00022692"/>
    </source>
</evidence>
<dbReference type="Pfam" id="PF00858">
    <property type="entry name" value="ASC"/>
    <property type="match status" value="1"/>
</dbReference>
<gene>
    <name evidence="13" type="ORF">ElyMa_001694600</name>
</gene>
<keyword evidence="7 12" id="KW-0406">Ion transport</keyword>
<organism evidence="13 14">
    <name type="scientific">Elysia marginata</name>
    <dbReference type="NCBI Taxonomy" id="1093978"/>
    <lineage>
        <taxon>Eukaryota</taxon>
        <taxon>Metazoa</taxon>
        <taxon>Spiralia</taxon>
        <taxon>Lophotrochozoa</taxon>
        <taxon>Mollusca</taxon>
        <taxon>Gastropoda</taxon>
        <taxon>Heterobranchia</taxon>
        <taxon>Euthyneura</taxon>
        <taxon>Panpulmonata</taxon>
        <taxon>Sacoglossa</taxon>
        <taxon>Placobranchoidea</taxon>
        <taxon>Plakobranchidae</taxon>
        <taxon>Elysia</taxon>
    </lineage>
</organism>
<keyword evidence="5" id="KW-1133">Transmembrane helix</keyword>
<evidence type="ECO:0000256" key="10">
    <source>
        <dbReference type="ARBA" id="ARBA00023201"/>
    </source>
</evidence>
<comment type="subcellular location">
    <subcellularLocation>
        <location evidence="1">Membrane</location>
        <topology evidence="1">Multi-pass membrane protein</topology>
    </subcellularLocation>
</comment>
<keyword evidence="3 12" id="KW-0894">Sodium channel</keyword>
<comment type="caution">
    <text evidence="13">The sequence shown here is derived from an EMBL/GenBank/DDBJ whole genome shotgun (WGS) entry which is preliminary data.</text>
</comment>
<evidence type="ECO:0000256" key="7">
    <source>
        <dbReference type="ARBA" id="ARBA00023065"/>
    </source>
</evidence>
<protein>
    <submittedName>
        <fullName evidence="13">Acid-sensing ion channel 4-like</fullName>
    </submittedName>
</protein>
<dbReference type="AlphaFoldDB" id="A0AAV4JXS2"/>
<comment type="similarity">
    <text evidence="12">Belongs to the amiloride-sensitive sodium channel (TC 1.A.6) family.</text>
</comment>
<accession>A0AAV4JXS2</accession>
<dbReference type="Gene3D" id="1.10.287.770">
    <property type="entry name" value="YojJ-like"/>
    <property type="match status" value="1"/>
</dbReference>
<dbReference type="GO" id="GO:0015280">
    <property type="term" value="F:ligand-gated sodium channel activity"/>
    <property type="evidence" value="ECO:0007669"/>
    <property type="project" value="TreeGrafter"/>
</dbReference>
<keyword evidence="11 12" id="KW-0407">Ion channel</keyword>
<sequence>KLRRLFANTCKCPVPCQFKNYVTSVSQAVTSPLSVDRFLAQTDQSKLKSRYDSARDVTHRLQKEKRQRLYDLIRNLERHFEQVRNIVLNQIENKINEQRKAFDTVIAQVEAAYRSTRYLYEYQNYIVDKNFVRARDAINERTLSVVCLAYQEFSVQVELAIQSLGDNITEPGVRRVLYLDVARKLEARRDITERAFANYTQFKNALQTGQPIFNYRFREEPRENSYLIAPVPMFHAALNSSLALQRRAELLGSTLIDFARQLSDLKELASKTFRNGTLNATELHLQSVQFMYLCRSFSQSKDMFMNDVPEFLYREMQKRDEQLAALYDQFQRAKADFDTQLQLISIQAESLTVKLDHIKSGSLGAISRALNSARIFLFQGALSKRSVAEEFLREDIMKTQGTLKNFFNEVRSRGHAVYDDWITVETAAIALWTMAIKEENLRTYYEAMKMTHMLVAPESKAKELREWCRESRDLHDLRRVVNNVDSQFSGALSDMLEEMASFRDTERIDGRFMRENILHLNVFYKELSYEQITQQEAYGVFAFLCDIGGSMGLFLGASVITVFEVMDLLVFTYLGRLLLPKPKEDRATQVDF</sequence>
<evidence type="ECO:0000256" key="2">
    <source>
        <dbReference type="ARBA" id="ARBA00022448"/>
    </source>
</evidence>
<evidence type="ECO:0000256" key="1">
    <source>
        <dbReference type="ARBA" id="ARBA00004141"/>
    </source>
</evidence>
<evidence type="ECO:0000256" key="3">
    <source>
        <dbReference type="ARBA" id="ARBA00022461"/>
    </source>
</evidence>
<dbReference type="InterPro" id="IPR001873">
    <property type="entry name" value="ENaC"/>
</dbReference>
<proteinExistence type="inferred from homology"/>
<reference evidence="13 14" key="1">
    <citation type="journal article" date="2021" name="Elife">
        <title>Chloroplast acquisition without the gene transfer in kleptoplastic sea slugs, Plakobranchus ocellatus.</title>
        <authorList>
            <person name="Maeda T."/>
            <person name="Takahashi S."/>
            <person name="Yoshida T."/>
            <person name="Shimamura S."/>
            <person name="Takaki Y."/>
            <person name="Nagai Y."/>
            <person name="Toyoda A."/>
            <person name="Suzuki Y."/>
            <person name="Arimoto A."/>
            <person name="Ishii H."/>
            <person name="Satoh N."/>
            <person name="Nishiyama T."/>
            <person name="Hasebe M."/>
            <person name="Maruyama T."/>
            <person name="Minagawa J."/>
            <person name="Obokata J."/>
            <person name="Shigenobu S."/>
        </authorList>
    </citation>
    <scope>NUCLEOTIDE SEQUENCE [LARGE SCALE GENOMIC DNA]</scope>
</reference>
<evidence type="ECO:0000256" key="11">
    <source>
        <dbReference type="ARBA" id="ARBA00023303"/>
    </source>
</evidence>
<evidence type="ECO:0000256" key="9">
    <source>
        <dbReference type="ARBA" id="ARBA00023180"/>
    </source>
</evidence>
<dbReference type="EMBL" id="BMAT01003451">
    <property type="protein sequence ID" value="GFS25722.1"/>
    <property type="molecule type" value="Genomic_DNA"/>
</dbReference>
<dbReference type="FunFam" id="1.10.287.770:FF:000001">
    <property type="entry name" value="Acid-sensing ion channel subunit 1"/>
    <property type="match status" value="1"/>
</dbReference>
<keyword evidence="9" id="KW-0325">Glycoprotein</keyword>
<keyword evidence="8" id="KW-0472">Membrane</keyword>
<dbReference type="GO" id="GO:0005886">
    <property type="term" value="C:plasma membrane"/>
    <property type="evidence" value="ECO:0007669"/>
    <property type="project" value="TreeGrafter"/>
</dbReference>
<keyword evidence="4 12" id="KW-0812">Transmembrane</keyword>
<evidence type="ECO:0000313" key="13">
    <source>
        <dbReference type="EMBL" id="GFS25722.1"/>
    </source>
</evidence>
<dbReference type="PANTHER" id="PTHR11690:SF300">
    <property type="entry name" value="PICKPOCKET PROTEIN 19"/>
    <property type="match status" value="1"/>
</dbReference>